<accession>A0ABS7U2H4</accession>
<proteinExistence type="predicted"/>
<comment type="caution">
    <text evidence="1">The sequence shown here is derived from an EMBL/GenBank/DDBJ whole genome shotgun (WGS) entry which is preliminary data.</text>
</comment>
<dbReference type="Proteomes" id="UP001139031">
    <property type="component" value="Unassembled WGS sequence"/>
</dbReference>
<gene>
    <name evidence="1" type="ORF">K7C98_35405</name>
</gene>
<evidence type="ECO:0000313" key="1">
    <source>
        <dbReference type="EMBL" id="MBZ5714550.1"/>
    </source>
</evidence>
<dbReference type="RefSeq" id="WP_224196283.1">
    <property type="nucleotide sequence ID" value="NZ_JAIRAU010000048.1"/>
</dbReference>
<sequence length="159" mass="16754">MSTRLTFVRSTRPLIASLVPVTLPEGLLAVRYTTSGTVPVFECAGQRVSGGRLNLSRETWIAWIDRGIDLLVEPGAPSPARTVRVTATSGRSLLTTAGEPTPLVATARLGARLLFDGDAGMSFKIALDGLGAVEIDLCDITSAIRPPPPKLPPDAPKPN</sequence>
<keyword evidence="2" id="KW-1185">Reference proteome</keyword>
<dbReference type="EMBL" id="JAIRAU010000048">
    <property type="protein sequence ID" value="MBZ5714550.1"/>
    <property type="molecule type" value="Genomic_DNA"/>
</dbReference>
<evidence type="ECO:0000313" key="2">
    <source>
        <dbReference type="Proteomes" id="UP001139031"/>
    </source>
</evidence>
<name>A0ABS7U2H4_9BACT</name>
<organism evidence="1 2">
    <name type="scientific">Nannocystis pusilla</name>
    <dbReference type="NCBI Taxonomy" id="889268"/>
    <lineage>
        <taxon>Bacteria</taxon>
        <taxon>Pseudomonadati</taxon>
        <taxon>Myxococcota</taxon>
        <taxon>Polyangia</taxon>
        <taxon>Nannocystales</taxon>
        <taxon>Nannocystaceae</taxon>
        <taxon>Nannocystis</taxon>
    </lineage>
</organism>
<protein>
    <submittedName>
        <fullName evidence="1">Uncharacterized protein</fullName>
    </submittedName>
</protein>
<reference evidence="1" key="1">
    <citation type="submission" date="2021-08" db="EMBL/GenBank/DDBJ databases">
        <authorList>
            <person name="Stevens D.C."/>
        </authorList>
    </citation>
    <scope>NUCLEOTIDE SEQUENCE</scope>
    <source>
        <strain evidence="1">DSM 53165</strain>
    </source>
</reference>